<feature type="compositionally biased region" description="Low complexity" evidence="2">
    <location>
        <begin position="100"/>
        <end position="110"/>
    </location>
</feature>
<evidence type="ECO:0000313" key="4">
    <source>
        <dbReference type="Proteomes" id="UP001552299"/>
    </source>
</evidence>
<keyword evidence="1" id="KW-0143">Chaperone</keyword>
<accession>A0ABD0VVX5</accession>
<keyword evidence="4" id="KW-1185">Reference proteome</keyword>
<organism evidence="3 4">
    <name type="scientific">Dendrobium thyrsiflorum</name>
    <name type="common">Pinecone-like raceme dendrobium</name>
    <name type="synonym">Orchid</name>
    <dbReference type="NCBI Taxonomy" id="117978"/>
    <lineage>
        <taxon>Eukaryota</taxon>
        <taxon>Viridiplantae</taxon>
        <taxon>Streptophyta</taxon>
        <taxon>Embryophyta</taxon>
        <taxon>Tracheophyta</taxon>
        <taxon>Spermatophyta</taxon>
        <taxon>Magnoliopsida</taxon>
        <taxon>Liliopsida</taxon>
        <taxon>Asparagales</taxon>
        <taxon>Orchidaceae</taxon>
        <taxon>Epidendroideae</taxon>
        <taxon>Malaxideae</taxon>
        <taxon>Dendrobiinae</taxon>
        <taxon>Dendrobium</taxon>
    </lineage>
</organism>
<dbReference type="EMBL" id="JANQDX010000003">
    <property type="protein sequence ID" value="KAL0926616.1"/>
    <property type="molecule type" value="Genomic_DNA"/>
</dbReference>
<dbReference type="AlphaFoldDB" id="A0ABD0VVX5"/>
<comment type="caution">
    <text evidence="3">The sequence shown here is derived from an EMBL/GenBank/DDBJ whole genome shotgun (WGS) entry which is preliminary data.</text>
</comment>
<reference evidence="3 4" key="1">
    <citation type="journal article" date="2024" name="Plant Biotechnol. J.">
        <title>Dendrobium thyrsiflorum genome and its molecular insights into genes involved in important horticultural traits.</title>
        <authorList>
            <person name="Chen B."/>
            <person name="Wang J.Y."/>
            <person name="Zheng P.J."/>
            <person name="Li K.L."/>
            <person name="Liang Y.M."/>
            <person name="Chen X.F."/>
            <person name="Zhang C."/>
            <person name="Zhao X."/>
            <person name="He X."/>
            <person name="Zhang G.Q."/>
            <person name="Liu Z.J."/>
            <person name="Xu Q."/>
        </authorList>
    </citation>
    <scope>NUCLEOTIDE SEQUENCE [LARGE SCALE GENOMIC DNA]</scope>
    <source>
        <strain evidence="3">GZMU011</strain>
    </source>
</reference>
<dbReference type="PANTHER" id="PTHR33322">
    <property type="entry name" value="BAG DOMAIN CONTAINING PROTEIN, EXPRESSED"/>
    <property type="match status" value="1"/>
</dbReference>
<evidence type="ECO:0000256" key="2">
    <source>
        <dbReference type="SAM" id="MobiDB-lite"/>
    </source>
</evidence>
<dbReference type="Proteomes" id="UP001552299">
    <property type="component" value="Unassembled WGS sequence"/>
</dbReference>
<dbReference type="InterPro" id="IPR040400">
    <property type="entry name" value="BAG5/6/7/8"/>
</dbReference>
<proteinExistence type="predicted"/>
<gene>
    <name evidence="3" type="ORF">M5K25_002855</name>
</gene>
<protein>
    <recommendedName>
        <fullName evidence="5">BAG family molecular chaperone regulator 8, chloroplastic</fullName>
    </recommendedName>
</protein>
<evidence type="ECO:0000313" key="3">
    <source>
        <dbReference type="EMBL" id="KAL0926616.1"/>
    </source>
</evidence>
<name>A0ABD0VVX5_DENTH</name>
<dbReference type="PANTHER" id="PTHR33322:SF18">
    <property type="entry name" value="BAG FAMILY MOLECULAR CHAPERONE REGULATOR 8, CHLOROPLASTIC"/>
    <property type="match status" value="1"/>
</dbReference>
<evidence type="ECO:0000256" key="1">
    <source>
        <dbReference type="ARBA" id="ARBA00023186"/>
    </source>
</evidence>
<feature type="region of interest" description="Disordered" evidence="2">
    <location>
        <begin position="100"/>
        <end position="126"/>
    </location>
</feature>
<evidence type="ECO:0008006" key="5">
    <source>
        <dbReference type="Google" id="ProtNLM"/>
    </source>
</evidence>
<sequence>MTPHRHHYSHHHEKNLCHQTLSNHPYYCSSCCCSCNCNSSSSPPRPPPPPPPPPISTDQLFQSMATNLFKTQSFLKPQQVLSQSLLQDLIRRVSSLESSLSQLSYQTPRTPSAPPSPSLRRRTSAPSLREVAARTIQARFRQFLVRRSQTLRDLKRLASIKSSASALRSSISGDADAEPEAISHEAMDLLLQLDSIQSSDPMIRDGKRSISRDLARMLEFVDKVLARELRLSLRAVEVVEDAAPPVPRTRSAKRVSFADNGRGIEEEAKEGGGLSRFLEAKEEVFRNGNGAFHGQNRGIGLSAPQPLQMELRLGL</sequence>